<reference evidence="2 3" key="1">
    <citation type="submission" date="2019-08" db="EMBL/GenBank/DDBJ databases">
        <title>Whole genome of Aphis craccivora.</title>
        <authorList>
            <person name="Voronova N.V."/>
            <person name="Shulinski R.S."/>
            <person name="Bandarenka Y.V."/>
            <person name="Zhorov D.G."/>
            <person name="Warner D."/>
        </authorList>
    </citation>
    <scope>NUCLEOTIDE SEQUENCE [LARGE SCALE GENOMIC DNA]</scope>
    <source>
        <strain evidence="2">180601</strain>
        <tissue evidence="2">Whole Body</tissue>
    </source>
</reference>
<accession>A0A6G0YJJ5</accession>
<dbReference type="AlphaFoldDB" id="A0A6G0YJJ5"/>
<gene>
    <name evidence="2" type="ORF">FWK35_00022188</name>
</gene>
<name>A0A6G0YJJ5_APHCR</name>
<evidence type="ECO:0000259" key="1">
    <source>
        <dbReference type="PROSITE" id="PS51029"/>
    </source>
</evidence>
<dbReference type="Proteomes" id="UP000478052">
    <property type="component" value="Unassembled WGS sequence"/>
</dbReference>
<dbReference type="PANTHER" id="PTHR21505">
    <property type="entry name" value="MADF DOMAIN-CONTAINING PROTEIN-RELATED"/>
    <property type="match status" value="1"/>
</dbReference>
<evidence type="ECO:0000313" key="2">
    <source>
        <dbReference type="EMBL" id="KAF0757141.1"/>
    </source>
</evidence>
<proteinExistence type="predicted"/>
<organism evidence="2 3">
    <name type="scientific">Aphis craccivora</name>
    <name type="common">Cowpea aphid</name>
    <dbReference type="NCBI Taxonomy" id="307492"/>
    <lineage>
        <taxon>Eukaryota</taxon>
        <taxon>Metazoa</taxon>
        <taxon>Ecdysozoa</taxon>
        <taxon>Arthropoda</taxon>
        <taxon>Hexapoda</taxon>
        <taxon>Insecta</taxon>
        <taxon>Pterygota</taxon>
        <taxon>Neoptera</taxon>
        <taxon>Paraneoptera</taxon>
        <taxon>Hemiptera</taxon>
        <taxon>Sternorrhyncha</taxon>
        <taxon>Aphidomorpha</taxon>
        <taxon>Aphidoidea</taxon>
        <taxon>Aphididae</taxon>
        <taxon>Aphidini</taxon>
        <taxon>Aphis</taxon>
        <taxon>Aphis</taxon>
    </lineage>
</organism>
<protein>
    <submittedName>
        <fullName evidence="2">MADF domain-containing protein</fullName>
    </submittedName>
</protein>
<evidence type="ECO:0000313" key="3">
    <source>
        <dbReference type="Proteomes" id="UP000478052"/>
    </source>
</evidence>
<comment type="caution">
    <text evidence="2">The sequence shown here is derived from an EMBL/GenBank/DDBJ whole genome shotgun (WGS) entry which is preliminary data.</text>
</comment>
<dbReference type="SMART" id="SM00595">
    <property type="entry name" value="MADF"/>
    <property type="match status" value="1"/>
</dbReference>
<keyword evidence="3" id="KW-1185">Reference proteome</keyword>
<dbReference type="PANTHER" id="PTHR21505:SF8">
    <property type="entry name" value="DPT-YFP REPRESSOR BY OVEREXPRESSION, ISOFORM D-RELATED"/>
    <property type="match status" value="1"/>
</dbReference>
<dbReference type="PROSITE" id="PS51029">
    <property type="entry name" value="MADF"/>
    <property type="match status" value="1"/>
</dbReference>
<dbReference type="InterPro" id="IPR006578">
    <property type="entry name" value="MADF-dom"/>
</dbReference>
<dbReference type="OrthoDB" id="6617753at2759"/>
<dbReference type="Pfam" id="PF10545">
    <property type="entry name" value="MADF_DNA_bdg"/>
    <property type="match status" value="1"/>
</dbReference>
<feature type="domain" description="MADF" evidence="1">
    <location>
        <begin position="13"/>
        <end position="98"/>
    </location>
</feature>
<dbReference type="EMBL" id="VUJU01003664">
    <property type="protein sequence ID" value="KAF0757141.1"/>
    <property type="molecule type" value="Genomic_DNA"/>
</dbReference>
<sequence>MTSSGWNRKLLFDFIELYESHPCLWHMDKEAMFYNKAVKKLAYMELVDLIKNDFPTADIKFVKAKIKNIRNSFRREYNKVENSRRIPDGIPMYSTKLW</sequence>